<organism evidence="4 5">
    <name type="scientific">Seonamhaeicola aphaedonensis</name>
    <dbReference type="NCBI Taxonomy" id="1461338"/>
    <lineage>
        <taxon>Bacteria</taxon>
        <taxon>Pseudomonadati</taxon>
        <taxon>Bacteroidota</taxon>
        <taxon>Flavobacteriia</taxon>
        <taxon>Flavobacteriales</taxon>
        <taxon>Flavobacteriaceae</taxon>
    </lineage>
</organism>
<feature type="domain" description="Secretion system C-terminal sorting" evidence="3">
    <location>
        <begin position="206"/>
        <end position="273"/>
    </location>
</feature>
<dbReference type="EMBL" id="QRDX01000001">
    <property type="protein sequence ID" value="RED50309.1"/>
    <property type="molecule type" value="Genomic_DNA"/>
</dbReference>
<keyword evidence="1 2" id="KW-0732">Signal</keyword>
<reference evidence="4 5" key="1">
    <citation type="submission" date="2018-07" db="EMBL/GenBank/DDBJ databases">
        <title>Genomic Encyclopedia of Type Strains, Phase III (KMG-III): the genomes of soil and plant-associated and newly described type strains.</title>
        <authorList>
            <person name="Whitman W."/>
        </authorList>
    </citation>
    <scope>NUCLEOTIDE SEQUENCE [LARGE SCALE GENOMIC DNA]</scope>
    <source>
        <strain evidence="4 5">CECT 8487</strain>
    </source>
</reference>
<comment type="caution">
    <text evidence="4">The sequence shown here is derived from an EMBL/GenBank/DDBJ whole genome shotgun (WGS) entry which is preliminary data.</text>
</comment>
<keyword evidence="5" id="KW-1185">Reference proteome</keyword>
<dbReference type="InterPro" id="IPR026444">
    <property type="entry name" value="Secre_tail"/>
</dbReference>
<dbReference type="NCBIfam" id="TIGR04183">
    <property type="entry name" value="Por_Secre_tail"/>
    <property type="match status" value="1"/>
</dbReference>
<evidence type="ECO:0000256" key="2">
    <source>
        <dbReference type="SAM" id="SignalP"/>
    </source>
</evidence>
<dbReference type="AlphaFoldDB" id="A0A3D9HLE2"/>
<gene>
    <name evidence="4" type="ORF">DFQ02_101337</name>
</gene>
<sequence>MKKITLLNLLFALCAFTGFGQTMVDDFESGNGGVEVAFGAASTIVANPNSSGLNTTANCLEITHTNANWYALTRINVNPDLSIGPAESKYLSVLVYNLDTDMACRFDADSDSGNGSNPGVIRAINDHSGADAWEQIIIPIEFPRDAGTFSLGTLYTLVFHADIKDFINANTSPLEGGGKIYIDEIQVLDSNPLSTSDFELSKKISLYPNPVQSHFSIQTKNGVEISKISIYNTLGAKVAVNPVLVGNKYDISSLASGMYLVKISDDKGAVTTKRLLKQ</sequence>
<proteinExistence type="predicted"/>
<evidence type="ECO:0000313" key="5">
    <source>
        <dbReference type="Proteomes" id="UP000256629"/>
    </source>
</evidence>
<evidence type="ECO:0000256" key="1">
    <source>
        <dbReference type="ARBA" id="ARBA00022729"/>
    </source>
</evidence>
<protein>
    <submittedName>
        <fullName evidence="4">Putative secreted protein (Por secretion system target)</fullName>
    </submittedName>
</protein>
<evidence type="ECO:0000259" key="3">
    <source>
        <dbReference type="Pfam" id="PF18962"/>
    </source>
</evidence>
<dbReference type="RefSeq" id="WP_116039245.1">
    <property type="nucleotide sequence ID" value="NZ_QRDX01000001.1"/>
</dbReference>
<dbReference type="Pfam" id="PF18962">
    <property type="entry name" value="Por_Secre_tail"/>
    <property type="match status" value="1"/>
</dbReference>
<dbReference type="Proteomes" id="UP000256629">
    <property type="component" value="Unassembled WGS sequence"/>
</dbReference>
<evidence type="ECO:0000313" key="4">
    <source>
        <dbReference type="EMBL" id="RED50309.1"/>
    </source>
</evidence>
<accession>A0A3D9HLE2</accession>
<name>A0A3D9HLE2_9FLAO</name>
<dbReference type="OrthoDB" id="1377350at2"/>
<feature type="signal peptide" evidence="2">
    <location>
        <begin position="1"/>
        <end position="20"/>
    </location>
</feature>
<feature type="chain" id="PRO_5017765282" evidence="2">
    <location>
        <begin position="21"/>
        <end position="278"/>
    </location>
</feature>